<dbReference type="STRING" id="1193181.BN10_360036"/>
<proteinExistence type="predicted"/>
<reference evidence="4 5" key="1">
    <citation type="journal article" date="2013" name="ISME J.">
        <title>A metabolic model for members of the genus Tetrasphaera involved in enhanced biological phosphorus removal.</title>
        <authorList>
            <person name="Kristiansen R."/>
            <person name="Nguyen H.T.T."/>
            <person name="Saunders A.M."/>
            <person name="Nielsen J.L."/>
            <person name="Wimmer R."/>
            <person name="Le V.Q."/>
            <person name="McIlroy S.J."/>
            <person name="Petrovski S."/>
            <person name="Seviour R.J."/>
            <person name="Calteau A."/>
            <person name="Nielsen K.L."/>
            <person name="Nielsen P.H."/>
        </authorList>
    </citation>
    <scope>NUCLEOTIDE SEQUENCE [LARGE SCALE GENOMIC DNA]</scope>
    <source>
        <strain evidence="4 5">Lp2</strain>
    </source>
</reference>
<dbReference type="PANTHER" id="PTHR10434">
    <property type="entry name" value="1-ACYL-SN-GLYCEROL-3-PHOSPHATE ACYLTRANSFERASE"/>
    <property type="match status" value="1"/>
</dbReference>
<dbReference type="HOGENOM" id="CLU_027938_4_0_11"/>
<evidence type="ECO:0000256" key="1">
    <source>
        <dbReference type="ARBA" id="ARBA00022679"/>
    </source>
</evidence>
<dbReference type="GO" id="GO:0006654">
    <property type="term" value="P:phosphatidic acid biosynthetic process"/>
    <property type="evidence" value="ECO:0007669"/>
    <property type="project" value="TreeGrafter"/>
</dbReference>
<dbReference type="PANTHER" id="PTHR10434:SF11">
    <property type="entry name" value="1-ACYL-SN-GLYCEROL-3-PHOSPHATE ACYLTRANSFERASE"/>
    <property type="match status" value="1"/>
</dbReference>
<dbReference type="EMBL" id="CAIZ01000104">
    <property type="protein sequence ID" value="CCH69829.1"/>
    <property type="molecule type" value="Genomic_DNA"/>
</dbReference>
<protein>
    <recommendedName>
        <fullName evidence="3">Phospholipid/glycerol acyltransferase domain-containing protein</fullName>
    </recommendedName>
</protein>
<dbReference type="OrthoDB" id="9808424at2"/>
<comment type="caution">
    <text evidence="4">The sequence shown here is derived from an EMBL/GenBank/DDBJ whole genome shotgun (WGS) entry which is preliminary data.</text>
</comment>
<dbReference type="Pfam" id="PF01553">
    <property type="entry name" value="Acyltransferase"/>
    <property type="match status" value="1"/>
</dbReference>
<evidence type="ECO:0000313" key="5">
    <source>
        <dbReference type="Proteomes" id="UP000013167"/>
    </source>
</evidence>
<keyword evidence="5" id="KW-1185">Reference proteome</keyword>
<organism evidence="4 5">
    <name type="scientific">Phycicoccus elongatus Lp2</name>
    <dbReference type="NCBI Taxonomy" id="1193181"/>
    <lineage>
        <taxon>Bacteria</taxon>
        <taxon>Bacillati</taxon>
        <taxon>Actinomycetota</taxon>
        <taxon>Actinomycetes</taxon>
        <taxon>Micrococcales</taxon>
        <taxon>Intrasporangiaceae</taxon>
        <taxon>Phycicoccus</taxon>
    </lineage>
</organism>
<accession>N0E4C3</accession>
<name>N0E4C3_9MICO</name>
<dbReference type="Proteomes" id="UP000013167">
    <property type="component" value="Unassembled WGS sequence"/>
</dbReference>
<dbReference type="SUPFAM" id="SSF69593">
    <property type="entry name" value="Glycerol-3-phosphate (1)-acyltransferase"/>
    <property type="match status" value="1"/>
</dbReference>
<keyword evidence="1" id="KW-0808">Transferase</keyword>
<dbReference type="GO" id="GO:0005886">
    <property type="term" value="C:plasma membrane"/>
    <property type="evidence" value="ECO:0007669"/>
    <property type="project" value="TreeGrafter"/>
</dbReference>
<sequence>MLYWLLKTVVLGPVLKVLFRPWVEGEEHIPDAGGVIFASNHLSFSDSIFLPLVVPRKMTFLAKADYFTGTGLKGRLTKMFFTGVGQLPVDRSGGRASSAALDAGLKVLRAGDILGLYPEGTRSPDGRLYKGKTGVARMAIEAGVPVVPVAMINTDKVQPTGTVIPKIQRVGIRFGAPLDFSRYAGLEEDRFVLRSATDEIMYSLMELSGQEYVDMYAAQMKDSLKAKKAGTTST</sequence>
<dbReference type="GO" id="GO:0003841">
    <property type="term" value="F:1-acylglycerol-3-phosphate O-acyltransferase activity"/>
    <property type="evidence" value="ECO:0007669"/>
    <property type="project" value="TreeGrafter"/>
</dbReference>
<dbReference type="RefSeq" id="WP_010849721.1">
    <property type="nucleotide sequence ID" value="NZ_HF570956.1"/>
</dbReference>
<evidence type="ECO:0000256" key="2">
    <source>
        <dbReference type="ARBA" id="ARBA00023315"/>
    </source>
</evidence>
<feature type="domain" description="Phospholipid/glycerol acyltransferase" evidence="3">
    <location>
        <begin position="35"/>
        <end position="154"/>
    </location>
</feature>
<keyword evidence="2" id="KW-0012">Acyltransferase</keyword>
<evidence type="ECO:0000259" key="3">
    <source>
        <dbReference type="SMART" id="SM00563"/>
    </source>
</evidence>
<gene>
    <name evidence="4" type="ORF">BN10_360036</name>
</gene>
<dbReference type="CDD" id="cd07989">
    <property type="entry name" value="LPLAT_AGPAT-like"/>
    <property type="match status" value="1"/>
</dbReference>
<dbReference type="InterPro" id="IPR002123">
    <property type="entry name" value="Plipid/glycerol_acylTrfase"/>
</dbReference>
<dbReference type="SMART" id="SM00563">
    <property type="entry name" value="PlsC"/>
    <property type="match status" value="1"/>
</dbReference>
<evidence type="ECO:0000313" key="4">
    <source>
        <dbReference type="EMBL" id="CCH69829.1"/>
    </source>
</evidence>
<dbReference type="eggNOG" id="COG0204">
    <property type="taxonomic scope" value="Bacteria"/>
</dbReference>
<dbReference type="AlphaFoldDB" id="N0E4C3"/>